<sequence>MKFCILLVAVLVLGTEAYRKGGWRRPRCEYVKCDENCRKVKDDEGCFKCECKPLCSPPKCEPGCVIQEKFDGPCPGCDCPDEIIDIVEKKVIVSHLIAVPVVK</sequence>
<name>A0A076KZW6_NEPPI</name>
<evidence type="ECO:0000256" key="1">
    <source>
        <dbReference type="SAM" id="SignalP"/>
    </source>
</evidence>
<protein>
    <submittedName>
        <fullName evidence="2">BLTX561</fullName>
    </submittedName>
</protein>
<organism evidence="2">
    <name type="scientific">Nephila pilipes</name>
    <name type="common">Giant wood spider</name>
    <name type="synonym">Nephila maculata</name>
    <dbReference type="NCBI Taxonomy" id="299642"/>
    <lineage>
        <taxon>Eukaryota</taxon>
        <taxon>Metazoa</taxon>
        <taxon>Ecdysozoa</taxon>
        <taxon>Arthropoda</taxon>
        <taxon>Chelicerata</taxon>
        <taxon>Arachnida</taxon>
        <taxon>Araneae</taxon>
        <taxon>Araneomorphae</taxon>
        <taxon>Entelegynae</taxon>
        <taxon>Araneoidea</taxon>
        <taxon>Nephilidae</taxon>
        <taxon>Nephila</taxon>
    </lineage>
</organism>
<reference evidence="2" key="1">
    <citation type="submission" date="2013-07" db="EMBL/GenBank/DDBJ databases">
        <title>Nephila pilipes venom gland.</title>
        <authorList>
            <person name="Huo L.J."/>
        </authorList>
    </citation>
    <scope>NUCLEOTIDE SEQUENCE</scope>
    <source>
        <tissue evidence="2">Venom gland</tissue>
    </source>
</reference>
<evidence type="ECO:0000313" key="2">
    <source>
        <dbReference type="EMBL" id="AII97922.1"/>
    </source>
</evidence>
<feature type="signal peptide" evidence="1">
    <location>
        <begin position="1"/>
        <end position="17"/>
    </location>
</feature>
<dbReference type="AlphaFoldDB" id="A0A076KZW6"/>
<dbReference type="EMBL" id="KF433601">
    <property type="protein sequence ID" value="AII97922.1"/>
    <property type="molecule type" value="mRNA"/>
</dbReference>
<proteinExistence type="evidence at transcript level"/>
<feature type="chain" id="PRO_5001714313" evidence="1">
    <location>
        <begin position="18"/>
        <end position="103"/>
    </location>
</feature>
<accession>A0A076KZW6</accession>
<keyword evidence="1" id="KW-0732">Signal</keyword>